<dbReference type="EMBL" id="GBXM01100216">
    <property type="protein sequence ID" value="JAH08361.1"/>
    <property type="molecule type" value="Transcribed_RNA"/>
</dbReference>
<reference evidence="1" key="2">
    <citation type="journal article" date="2015" name="Fish Shellfish Immunol.">
        <title>Early steps in the European eel (Anguilla anguilla)-Vibrio vulnificus interaction in the gills: Role of the RtxA13 toxin.</title>
        <authorList>
            <person name="Callol A."/>
            <person name="Pajuelo D."/>
            <person name="Ebbesson L."/>
            <person name="Teles M."/>
            <person name="MacKenzie S."/>
            <person name="Amaro C."/>
        </authorList>
    </citation>
    <scope>NUCLEOTIDE SEQUENCE</scope>
</reference>
<protein>
    <submittedName>
        <fullName evidence="1">Uncharacterized protein</fullName>
    </submittedName>
</protein>
<proteinExistence type="predicted"/>
<accession>A0A0E9PUR9</accession>
<reference evidence="1" key="1">
    <citation type="submission" date="2014-11" db="EMBL/GenBank/DDBJ databases">
        <authorList>
            <person name="Amaro Gonzalez C."/>
        </authorList>
    </citation>
    <scope>NUCLEOTIDE SEQUENCE</scope>
</reference>
<evidence type="ECO:0000313" key="1">
    <source>
        <dbReference type="EMBL" id="JAH08361.1"/>
    </source>
</evidence>
<dbReference type="AlphaFoldDB" id="A0A0E9PUR9"/>
<name>A0A0E9PUR9_ANGAN</name>
<organism evidence="1">
    <name type="scientific">Anguilla anguilla</name>
    <name type="common">European freshwater eel</name>
    <name type="synonym">Muraena anguilla</name>
    <dbReference type="NCBI Taxonomy" id="7936"/>
    <lineage>
        <taxon>Eukaryota</taxon>
        <taxon>Metazoa</taxon>
        <taxon>Chordata</taxon>
        <taxon>Craniata</taxon>
        <taxon>Vertebrata</taxon>
        <taxon>Euteleostomi</taxon>
        <taxon>Actinopterygii</taxon>
        <taxon>Neopterygii</taxon>
        <taxon>Teleostei</taxon>
        <taxon>Anguilliformes</taxon>
        <taxon>Anguillidae</taxon>
        <taxon>Anguilla</taxon>
    </lineage>
</organism>
<sequence>MCPASKHSYELFFNKKSRNCIFNFLELIVSVVTFHQTRVQQI</sequence>